<dbReference type="InterPro" id="IPR000551">
    <property type="entry name" value="MerR-type_HTH_dom"/>
</dbReference>
<reference evidence="7" key="1">
    <citation type="submission" date="2011-11" db="EMBL/GenBank/DDBJ databases">
        <title>Complete sequence of Paenibacillus terrae HPL-003.</title>
        <authorList>
            <person name="Shin S.H."/>
            <person name="Kim S."/>
            <person name="Kim J.Y."/>
        </authorList>
    </citation>
    <scope>NUCLEOTIDE SEQUENCE [LARGE SCALE GENOMIC DNA]</scope>
    <source>
        <strain evidence="7">HPL-003</strain>
    </source>
</reference>
<dbReference type="SUPFAM" id="SSF46955">
    <property type="entry name" value="Putative DNA-binding domain"/>
    <property type="match status" value="1"/>
</dbReference>
<dbReference type="GO" id="GO:0003700">
    <property type="term" value="F:DNA-binding transcription factor activity"/>
    <property type="evidence" value="ECO:0007669"/>
    <property type="project" value="InterPro"/>
</dbReference>
<keyword evidence="4" id="KW-0804">Transcription</keyword>
<reference key="2">
    <citation type="submission" date="2011-11" db="EMBL/GenBank/DDBJ databases">
        <authorList>
            <person name="Shin S.H."/>
            <person name="Kim S."/>
            <person name="Kim J.Y."/>
        </authorList>
    </citation>
    <scope>NUCLEOTIDE SEQUENCE</scope>
    <source>
        <strain>HPL-003</strain>
    </source>
</reference>
<reference evidence="6 7" key="3">
    <citation type="journal article" date="2012" name="J. Bacteriol.">
        <title>Genome Sequence of Paenibacillus terrae HPL-003, a Xylanase-Producing Bacterium Isolated from Soil Found in Forest Residue.</title>
        <authorList>
            <person name="Shin S.H."/>
            <person name="Kim S."/>
            <person name="Kim J.Y."/>
            <person name="Song H.Y."/>
            <person name="Cho S.J."/>
            <person name="Kim D.R."/>
            <person name="Lee K.I."/>
            <person name="Lim H.K."/>
            <person name="Park N.J."/>
            <person name="Hwang I.T."/>
            <person name="Yang K.S."/>
        </authorList>
    </citation>
    <scope>NUCLEOTIDE SEQUENCE [LARGE SCALE GENOMIC DNA]</scope>
    <source>
        <strain evidence="6 7">HPL-003</strain>
    </source>
</reference>
<evidence type="ECO:0000313" key="6">
    <source>
        <dbReference type="EMBL" id="AET60300.1"/>
    </source>
</evidence>
<dbReference type="AlphaFoldDB" id="G7W0X3"/>
<dbReference type="SMART" id="SM00422">
    <property type="entry name" value="HTH_MERR"/>
    <property type="match status" value="1"/>
</dbReference>
<keyword evidence="1" id="KW-0678">Repressor</keyword>
<name>G7W0X3_PAETH</name>
<dbReference type="OrthoDB" id="9811174at2"/>
<gene>
    <name evidence="6" type="ordered locus">HPL003_17780</name>
</gene>
<evidence type="ECO:0000259" key="5">
    <source>
        <dbReference type="PROSITE" id="PS50937"/>
    </source>
</evidence>
<dbReference type="RefSeq" id="WP_014281009.1">
    <property type="nucleotide sequence ID" value="NC_016641.1"/>
</dbReference>
<dbReference type="CDD" id="cd01109">
    <property type="entry name" value="HTH_YyaN"/>
    <property type="match status" value="1"/>
</dbReference>
<dbReference type="STRING" id="985665.HPL003_17780"/>
<dbReference type="PROSITE" id="PS50937">
    <property type="entry name" value="HTH_MERR_2"/>
    <property type="match status" value="1"/>
</dbReference>
<dbReference type="PANTHER" id="PTHR30204:SF69">
    <property type="entry name" value="MERR-FAMILY TRANSCRIPTIONAL REGULATOR"/>
    <property type="match status" value="1"/>
</dbReference>
<dbReference type="InterPro" id="IPR009061">
    <property type="entry name" value="DNA-bd_dom_put_sf"/>
</dbReference>
<dbReference type="HOGENOM" id="CLU_060077_8_2_9"/>
<dbReference type="Proteomes" id="UP000005876">
    <property type="component" value="Chromosome"/>
</dbReference>
<keyword evidence="2" id="KW-0805">Transcription regulation</keyword>
<dbReference type="PANTHER" id="PTHR30204">
    <property type="entry name" value="REDOX-CYCLING DRUG-SENSING TRANSCRIPTIONAL ACTIVATOR SOXR"/>
    <property type="match status" value="1"/>
</dbReference>
<evidence type="ECO:0000256" key="1">
    <source>
        <dbReference type="ARBA" id="ARBA00022491"/>
    </source>
</evidence>
<organism evidence="6 7">
    <name type="scientific">Paenibacillus terrae (strain HPL-003)</name>
    <dbReference type="NCBI Taxonomy" id="985665"/>
    <lineage>
        <taxon>Bacteria</taxon>
        <taxon>Bacillati</taxon>
        <taxon>Bacillota</taxon>
        <taxon>Bacilli</taxon>
        <taxon>Bacillales</taxon>
        <taxon>Paenibacillaceae</taxon>
        <taxon>Paenibacillus</taxon>
    </lineage>
</organism>
<feature type="domain" description="HTH merR-type" evidence="5">
    <location>
        <begin position="6"/>
        <end position="75"/>
    </location>
</feature>
<evidence type="ECO:0000256" key="3">
    <source>
        <dbReference type="ARBA" id="ARBA00023125"/>
    </source>
</evidence>
<evidence type="ECO:0000256" key="2">
    <source>
        <dbReference type="ARBA" id="ARBA00023015"/>
    </source>
</evidence>
<dbReference type="GO" id="GO:0003677">
    <property type="term" value="F:DNA binding"/>
    <property type="evidence" value="ECO:0007669"/>
    <property type="project" value="UniProtKB-KW"/>
</dbReference>
<sequence length="168" mass="19366">MKTEQTFTIKQTAELTGLSEDTIRYYEKIKLLPQADRKDNGHRIYHQKDINTIRLIVCLKKTGISLEAMRPFLRVSADADPAEYLELVEELRSQRDNIVDQISSLQQIVDFIDIKLEEGRPRQECSDQSPDDVLEERKEKAKIKPISVVERSYFSASAKTGKLPNSIR</sequence>
<evidence type="ECO:0000256" key="4">
    <source>
        <dbReference type="ARBA" id="ARBA00023163"/>
    </source>
</evidence>
<dbReference type="eggNOG" id="COG0789">
    <property type="taxonomic scope" value="Bacteria"/>
</dbReference>
<evidence type="ECO:0000313" key="7">
    <source>
        <dbReference type="Proteomes" id="UP000005876"/>
    </source>
</evidence>
<accession>G7W0X3</accession>
<dbReference type="EMBL" id="CP003107">
    <property type="protein sequence ID" value="AET60300.1"/>
    <property type="molecule type" value="Genomic_DNA"/>
</dbReference>
<protein>
    <submittedName>
        <fullName evidence="6">MerR family transcriptional regulator</fullName>
    </submittedName>
</protein>
<dbReference type="InterPro" id="IPR047057">
    <property type="entry name" value="MerR_fam"/>
</dbReference>
<dbReference type="KEGG" id="pta:HPL003_17780"/>
<keyword evidence="3" id="KW-0238">DNA-binding</keyword>
<dbReference type="Pfam" id="PF13411">
    <property type="entry name" value="MerR_1"/>
    <property type="match status" value="1"/>
</dbReference>
<proteinExistence type="predicted"/>
<dbReference type="Gene3D" id="1.10.1660.10">
    <property type="match status" value="1"/>
</dbReference>